<comment type="cofactor">
    <cofactor evidence="12">
        <name>Mn(2+)</name>
        <dbReference type="ChEBI" id="CHEBI:29035"/>
    </cofactor>
    <cofactor evidence="12">
        <name>Mg(2+)</name>
        <dbReference type="ChEBI" id="CHEBI:18420"/>
    </cofactor>
    <text evidence="12">Manganese or magnesium. Binds 1 divalent metal ion per monomer in the absence of substrate. May bind a second metal ion after substrate binding.</text>
</comment>
<keyword evidence="9 12" id="KW-0255">Endonuclease</keyword>
<reference evidence="15 16" key="1">
    <citation type="submission" date="2017-02" db="EMBL/GenBank/DDBJ databases">
        <title>Draft genome sequence of Moraxella lincolnii CCUG 9405T type strain.</title>
        <authorList>
            <person name="Salva-Serra F."/>
            <person name="Engstrom-Jakobsson H."/>
            <person name="Thorell K."/>
            <person name="Jaen-Luchoro D."/>
            <person name="Gonzales-Siles L."/>
            <person name="Karlsson R."/>
            <person name="Yazdan S."/>
            <person name="Boulund F."/>
            <person name="Johnning A."/>
            <person name="Engstrand L."/>
            <person name="Kristiansson E."/>
            <person name="Moore E."/>
        </authorList>
    </citation>
    <scope>NUCLEOTIDE SEQUENCE [LARGE SCALE GENOMIC DNA]</scope>
    <source>
        <strain evidence="15 16">CCUG 9405</strain>
    </source>
</reference>
<dbReference type="GO" id="GO:0043137">
    <property type="term" value="P:DNA replication, removal of RNA primer"/>
    <property type="evidence" value="ECO:0007669"/>
    <property type="project" value="TreeGrafter"/>
</dbReference>
<dbReference type="PANTHER" id="PTHR10954:SF18">
    <property type="entry name" value="RIBONUCLEASE HII"/>
    <property type="match status" value="1"/>
</dbReference>
<keyword evidence="10 12" id="KW-0378">Hydrolase</keyword>
<dbReference type="AlphaFoldDB" id="A0A1T0CI11"/>
<evidence type="ECO:0000313" key="16">
    <source>
        <dbReference type="Proteomes" id="UP000191094"/>
    </source>
</evidence>
<dbReference type="Pfam" id="PF01351">
    <property type="entry name" value="RNase_HII"/>
    <property type="match status" value="2"/>
</dbReference>
<dbReference type="STRING" id="90241.B0682_03390"/>
<dbReference type="InterPro" id="IPR036397">
    <property type="entry name" value="RNaseH_sf"/>
</dbReference>
<evidence type="ECO:0000256" key="13">
    <source>
        <dbReference type="RuleBase" id="RU003515"/>
    </source>
</evidence>
<dbReference type="SUPFAM" id="SSF53098">
    <property type="entry name" value="Ribonuclease H-like"/>
    <property type="match status" value="1"/>
</dbReference>
<evidence type="ECO:0000256" key="5">
    <source>
        <dbReference type="ARBA" id="ARBA00007383"/>
    </source>
</evidence>
<feature type="binding site" evidence="12">
    <location>
        <position position="126"/>
    </location>
    <ligand>
        <name>a divalent metal cation</name>
        <dbReference type="ChEBI" id="CHEBI:60240"/>
    </ligand>
</feature>
<comment type="subcellular location">
    <subcellularLocation>
        <location evidence="4">Cytoplasm</location>
    </subcellularLocation>
</comment>
<dbReference type="InterPro" id="IPR001352">
    <property type="entry name" value="RNase_HII/HIII"/>
</dbReference>
<feature type="binding site" evidence="12">
    <location>
        <position position="12"/>
    </location>
    <ligand>
        <name>a divalent metal cation</name>
        <dbReference type="ChEBI" id="CHEBI:60240"/>
    </ligand>
</feature>
<dbReference type="PANTHER" id="PTHR10954">
    <property type="entry name" value="RIBONUCLEASE H2 SUBUNIT A"/>
    <property type="match status" value="1"/>
</dbReference>
<dbReference type="GO" id="GO:0046872">
    <property type="term" value="F:metal ion binding"/>
    <property type="evidence" value="ECO:0007669"/>
    <property type="project" value="UniProtKB-KW"/>
</dbReference>
<comment type="function">
    <text evidence="3 13">Endonuclease that specifically degrades the RNA of RNA-DNA hybrids.</text>
</comment>
<evidence type="ECO:0000259" key="14">
    <source>
        <dbReference type="PROSITE" id="PS51975"/>
    </source>
</evidence>
<evidence type="ECO:0000256" key="2">
    <source>
        <dbReference type="ARBA" id="ARBA00001946"/>
    </source>
</evidence>
<dbReference type="GO" id="GO:0005737">
    <property type="term" value="C:cytoplasm"/>
    <property type="evidence" value="ECO:0007669"/>
    <property type="project" value="UniProtKB-SubCell"/>
</dbReference>
<keyword evidence="11" id="KW-0464">Manganese</keyword>
<feature type="binding site" evidence="12">
    <location>
        <position position="13"/>
    </location>
    <ligand>
        <name>a divalent metal cation</name>
        <dbReference type="ChEBI" id="CHEBI:60240"/>
    </ligand>
</feature>
<protein>
    <recommendedName>
        <fullName evidence="13">Ribonuclease</fullName>
        <ecNumber evidence="13">3.1.26.4</ecNumber>
    </recommendedName>
</protein>
<dbReference type="Gene3D" id="3.30.420.10">
    <property type="entry name" value="Ribonuclease H-like superfamily/Ribonuclease H"/>
    <property type="match status" value="1"/>
</dbReference>
<dbReference type="EMBL" id="MUYT01000004">
    <property type="protein sequence ID" value="OOS21997.1"/>
    <property type="molecule type" value="Genomic_DNA"/>
</dbReference>
<dbReference type="PROSITE" id="PS51975">
    <property type="entry name" value="RNASE_H_2"/>
    <property type="match status" value="1"/>
</dbReference>
<dbReference type="InterPro" id="IPR012337">
    <property type="entry name" value="RNaseH-like_sf"/>
</dbReference>
<comment type="catalytic activity">
    <reaction evidence="1 12 13">
        <text>Endonucleolytic cleavage to 5'-phosphomonoester.</text>
        <dbReference type="EC" id="3.1.26.4"/>
    </reaction>
</comment>
<keyword evidence="7 12" id="KW-0540">Nuclease</keyword>
<evidence type="ECO:0000256" key="9">
    <source>
        <dbReference type="ARBA" id="ARBA00022759"/>
    </source>
</evidence>
<evidence type="ECO:0000256" key="3">
    <source>
        <dbReference type="ARBA" id="ARBA00004065"/>
    </source>
</evidence>
<evidence type="ECO:0000256" key="1">
    <source>
        <dbReference type="ARBA" id="ARBA00000077"/>
    </source>
</evidence>
<keyword evidence="6" id="KW-0963">Cytoplasm</keyword>
<keyword evidence="8 12" id="KW-0479">Metal-binding</keyword>
<comment type="cofactor">
    <cofactor evidence="2">
        <name>Mg(2+)</name>
        <dbReference type="ChEBI" id="CHEBI:18420"/>
    </cofactor>
</comment>
<dbReference type="CDD" id="cd07182">
    <property type="entry name" value="RNase_HII_bacteria_HII_like"/>
    <property type="match status" value="1"/>
</dbReference>
<dbReference type="EC" id="3.1.26.4" evidence="13"/>
<dbReference type="GO" id="GO:0006298">
    <property type="term" value="P:mismatch repair"/>
    <property type="evidence" value="ECO:0007669"/>
    <property type="project" value="TreeGrafter"/>
</dbReference>
<keyword evidence="16" id="KW-1185">Reference proteome</keyword>
<dbReference type="InterPro" id="IPR022898">
    <property type="entry name" value="RNase_HII"/>
</dbReference>
<dbReference type="GO" id="GO:0003723">
    <property type="term" value="F:RNA binding"/>
    <property type="evidence" value="ECO:0007669"/>
    <property type="project" value="UniProtKB-UniRule"/>
</dbReference>
<dbReference type="GO" id="GO:0032299">
    <property type="term" value="C:ribonuclease H2 complex"/>
    <property type="evidence" value="ECO:0007669"/>
    <property type="project" value="TreeGrafter"/>
</dbReference>
<evidence type="ECO:0000256" key="12">
    <source>
        <dbReference type="PROSITE-ProRule" id="PRU01319"/>
    </source>
</evidence>
<evidence type="ECO:0000256" key="4">
    <source>
        <dbReference type="ARBA" id="ARBA00004496"/>
    </source>
</evidence>
<evidence type="ECO:0000256" key="7">
    <source>
        <dbReference type="ARBA" id="ARBA00022722"/>
    </source>
</evidence>
<dbReference type="Proteomes" id="UP000191094">
    <property type="component" value="Unassembled WGS sequence"/>
</dbReference>
<evidence type="ECO:0000256" key="10">
    <source>
        <dbReference type="ARBA" id="ARBA00022801"/>
    </source>
</evidence>
<evidence type="ECO:0000256" key="6">
    <source>
        <dbReference type="ARBA" id="ARBA00022490"/>
    </source>
</evidence>
<accession>A0A1T0CI11</accession>
<proteinExistence type="inferred from homology"/>
<comment type="similarity">
    <text evidence="5 13">Belongs to the RNase HII family.</text>
</comment>
<evidence type="ECO:0000256" key="11">
    <source>
        <dbReference type="ARBA" id="ARBA00023211"/>
    </source>
</evidence>
<organism evidence="15 16">
    <name type="scientific">Lwoffella lincolnii</name>
    <dbReference type="NCBI Taxonomy" id="90241"/>
    <lineage>
        <taxon>Bacteria</taxon>
        <taxon>Pseudomonadati</taxon>
        <taxon>Pseudomonadota</taxon>
        <taxon>Gammaproteobacteria</taxon>
        <taxon>Moraxellales</taxon>
        <taxon>Moraxellaceae</taxon>
        <taxon>Lwoffella</taxon>
    </lineage>
</organism>
<dbReference type="NCBIfam" id="NF000595">
    <property type="entry name" value="PRK00015.1-3"/>
    <property type="match status" value="1"/>
</dbReference>
<feature type="domain" description="RNase H type-2" evidence="14">
    <location>
        <begin position="6"/>
        <end position="256"/>
    </location>
</feature>
<evidence type="ECO:0000313" key="15">
    <source>
        <dbReference type="EMBL" id="OOS21997.1"/>
    </source>
</evidence>
<gene>
    <name evidence="15" type="ORF">B0682_03390</name>
</gene>
<comment type="caution">
    <text evidence="15">The sequence shown here is derived from an EMBL/GenBank/DDBJ whole genome shotgun (WGS) entry which is preliminary data.</text>
</comment>
<dbReference type="OrthoDB" id="9803420at2"/>
<dbReference type="InterPro" id="IPR024567">
    <property type="entry name" value="RNase_HII/HIII_dom"/>
</dbReference>
<dbReference type="GO" id="GO:0004523">
    <property type="term" value="F:RNA-DNA hybrid ribonuclease activity"/>
    <property type="evidence" value="ECO:0007669"/>
    <property type="project" value="UniProtKB-UniRule"/>
</dbReference>
<evidence type="ECO:0000256" key="8">
    <source>
        <dbReference type="ARBA" id="ARBA00022723"/>
    </source>
</evidence>
<name>A0A1T0CI11_9GAMM</name>
<sequence length="256" mass="27913">MPNTHTLSIGIDEAGRGPLLGGVMVSAVLLPTILSGTFVQLSDDINFKSSPLAGLNDSKKLTAKRREQYAQAIQDTAIGYVLVDVPAVVIDGINVLQASLLAMQLASDTMLKQISAGVYDVYGYGDGGGVGDKSIIKRLQIKPLVDGNRLPSLMMADHHHLWQPLIQTYDWSVSQLCPQAIIKGDMLHSSIAAASILAKVSRDKQMLVLAKRYPQYLIDKHKGYPTQAHLLAIAEHGILPEHRRSFAPICLYRKSH</sequence>